<proteinExistence type="predicted"/>
<comment type="caution">
    <text evidence="1">The sequence shown here is derived from an EMBL/GenBank/DDBJ whole genome shotgun (WGS) entry which is preliminary data.</text>
</comment>
<protein>
    <submittedName>
        <fullName evidence="1">Uncharacterized protein</fullName>
    </submittedName>
</protein>
<evidence type="ECO:0000313" key="1">
    <source>
        <dbReference type="EMBL" id="GAO49846.1"/>
    </source>
</evidence>
<evidence type="ECO:0000313" key="2">
    <source>
        <dbReference type="Proteomes" id="UP000033140"/>
    </source>
</evidence>
<reference evidence="1 2" key="3">
    <citation type="journal article" date="2015" name="Genome Announc.">
        <title>Draft Genome Sequence of the Archiascomycetous Yeast Saitoella complicata.</title>
        <authorList>
            <person name="Yamauchi K."/>
            <person name="Kondo S."/>
            <person name="Hamamoto M."/>
            <person name="Takahashi Y."/>
            <person name="Ogura Y."/>
            <person name="Hayashi T."/>
            <person name="Nishida H."/>
        </authorList>
    </citation>
    <scope>NUCLEOTIDE SEQUENCE [LARGE SCALE GENOMIC DNA]</scope>
    <source>
        <strain evidence="1 2">NRRL Y-17804</strain>
    </source>
</reference>
<reference evidence="1 2" key="2">
    <citation type="journal article" date="2014" name="J. Gen. Appl. Microbiol.">
        <title>The early diverging ascomycetous budding yeast Saitoella complicata has three histone deacetylases belonging to the Clr6, Hos2, and Rpd3 lineages.</title>
        <authorList>
            <person name="Nishida H."/>
            <person name="Matsumoto T."/>
            <person name="Kondo S."/>
            <person name="Hamamoto M."/>
            <person name="Yoshikawa H."/>
        </authorList>
    </citation>
    <scope>NUCLEOTIDE SEQUENCE [LARGE SCALE GENOMIC DNA]</scope>
    <source>
        <strain evidence="1 2">NRRL Y-17804</strain>
    </source>
</reference>
<keyword evidence="2" id="KW-1185">Reference proteome</keyword>
<dbReference type="Proteomes" id="UP000033140">
    <property type="component" value="Unassembled WGS sequence"/>
</dbReference>
<sequence length="83" mass="9270">MEYLPGARTRTDDRLYNSRPKAIRCQGPIVSRIAIEVWSGRRASALSLCHKAAHREIGLTLAIAVTPRLIHLIPCYKLTGSEE</sequence>
<dbReference type="AlphaFoldDB" id="A0A0E9NJG8"/>
<reference evidence="1 2" key="1">
    <citation type="journal article" date="2011" name="J. Gen. Appl. Microbiol.">
        <title>Draft genome sequencing of the enigmatic yeast Saitoella complicata.</title>
        <authorList>
            <person name="Nishida H."/>
            <person name="Hamamoto M."/>
            <person name="Sugiyama J."/>
        </authorList>
    </citation>
    <scope>NUCLEOTIDE SEQUENCE [LARGE SCALE GENOMIC DNA]</scope>
    <source>
        <strain evidence="1 2">NRRL Y-17804</strain>
    </source>
</reference>
<dbReference type="EMBL" id="BACD03000026">
    <property type="protein sequence ID" value="GAO49846.1"/>
    <property type="molecule type" value="Genomic_DNA"/>
</dbReference>
<name>A0A0E9NJG8_SAICN</name>
<organism evidence="1 2">
    <name type="scientific">Saitoella complicata (strain BCRC 22490 / CBS 7301 / JCM 7358 / NBRC 10748 / NRRL Y-17804)</name>
    <dbReference type="NCBI Taxonomy" id="698492"/>
    <lineage>
        <taxon>Eukaryota</taxon>
        <taxon>Fungi</taxon>
        <taxon>Dikarya</taxon>
        <taxon>Ascomycota</taxon>
        <taxon>Taphrinomycotina</taxon>
        <taxon>Taphrinomycotina incertae sedis</taxon>
        <taxon>Saitoella</taxon>
    </lineage>
</organism>
<gene>
    <name evidence="1" type="ORF">G7K_3983-t1</name>
</gene>
<accession>A0A0E9NJG8</accession>